<feature type="chain" id="PRO_5043889494" description="Kazal-like domain-containing protein" evidence="1">
    <location>
        <begin position="24"/>
        <end position="77"/>
    </location>
</feature>
<dbReference type="Proteomes" id="UP001461498">
    <property type="component" value="Unassembled WGS sequence"/>
</dbReference>
<accession>A0AAW1CIQ7</accession>
<dbReference type="Pfam" id="PF07648">
    <property type="entry name" value="Kazal_2"/>
    <property type="match status" value="1"/>
</dbReference>
<evidence type="ECO:0000313" key="3">
    <source>
        <dbReference type="EMBL" id="KAK9497945.1"/>
    </source>
</evidence>
<reference evidence="3 4" key="1">
    <citation type="submission" date="2022-12" db="EMBL/GenBank/DDBJ databases">
        <title>Chromosome-level genome assembly of true bugs.</title>
        <authorList>
            <person name="Ma L."/>
            <person name="Li H."/>
        </authorList>
    </citation>
    <scope>NUCLEOTIDE SEQUENCE [LARGE SCALE GENOMIC DNA]</scope>
    <source>
        <strain evidence="3">Lab_2022b</strain>
    </source>
</reference>
<name>A0AAW1CIQ7_9HEMI</name>
<dbReference type="Gene3D" id="3.30.60.30">
    <property type="match status" value="1"/>
</dbReference>
<evidence type="ECO:0000259" key="2">
    <source>
        <dbReference type="PROSITE" id="PS51465"/>
    </source>
</evidence>
<dbReference type="EMBL" id="JAPXFL010000013">
    <property type="protein sequence ID" value="KAK9497945.1"/>
    <property type="molecule type" value="Genomic_DNA"/>
</dbReference>
<evidence type="ECO:0000313" key="4">
    <source>
        <dbReference type="Proteomes" id="UP001461498"/>
    </source>
</evidence>
<feature type="domain" description="Kazal-like" evidence="2">
    <location>
        <begin position="19"/>
        <end position="77"/>
    </location>
</feature>
<gene>
    <name evidence="3" type="ORF">O3M35_003840</name>
</gene>
<feature type="signal peptide" evidence="1">
    <location>
        <begin position="1"/>
        <end position="23"/>
    </location>
</feature>
<dbReference type="PROSITE" id="PS51465">
    <property type="entry name" value="KAZAL_2"/>
    <property type="match status" value="1"/>
</dbReference>
<dbReference type="InterPro" id="IPR036058">
    <property type="entry name" value="Kazal_dom_sf"/>
</dbReference>
<comment type="caution">
    <text evidence="3">The sequence shown here is derived from an EMBL/GenBank/DDBJ whole genome shotgun (WGS) entry which is preliminary data.</text>
</comment>
<keyword evidence="1" id="KW-0732">Signal</keyword>
<dbReference type="AlphaFoldDB" id="A0AAW1CIQ7"/>
<organism evidence="3 4">
    <name type="scientific">Rhynocoris fuscipes</name>
    <dbReference type="NCBI Taxonomy" id="488301"/>
    <lineage>
        <taxon>Eukaryota</taxon>
        <taxon>Metazoa</taxon>
        <taxon>Ecdysozoa</taxon>
        <taxon>Arthropoda</taxon>
        <taxon>Hexapoda</taxon>
        <taxon>Insecta</taxon>
        <taxon>Pterygota</taxon>
        <taxon>Neoptera</taxon>
        <taxon>Paraneoptera</taxon>
        <taxon>Hemiptera</taxon>
        <taxon>Heteroptera</taxon>
        <taxon>Panheteroptera</taxon>
        <taxon>Cimicomorpha</taxon>
        <taxon>Reduviidae</taxon>
        <taxon>Harpactorinae</taxon>
        <taxon>Harpactorini</taxon>
        <taxon>Rhynocoris</taxon>
    </lineage>
</organism>
<protein>
    <recommendedName>
        <fullName evidence="2">Kazal-like domain-containing protein</fullName>
    </recommendedName>
</protein>
<dbReference type="SUPFAM" id="SSF100895">
    <property type="entry name" value="Kazal-type serine protease inhibitors"/>
    <property type="match status" value="1"/>
</dbReference>
<keyword evidence="4" id="KW-1185">Reference proteome</keyword>
<evidence type="ECO:0000256" key="1">
    <source>
        <dbReference type="SAM" id="SignalP"/>
    </source>
</evidence>
<proteinExistence type="predicted"/>
<dbReference type="InterPro" id="IPR002350">
    <property type="entry name" value="Kazal_dom"/>
</dbReference>
<sequence>MIKFYSLLFVLLIIGFESGRVSAKCQCDCKKFPTAPVCAKDLKSGETETFFNVCQVQCYNCTHGKNFVVIYSGSCKN</sequence>